<dbReference type="InterPro" id="IPR036412">
    <property type="entry name" value="HAD-like_sf"/>
</dbReference>
<dbReference type="EMBL" id="CP129683">
    <property type="protein sequence ID" value="XDS51247.1"/>
    <property type="molecule type" value="Genomic_DNA"/>
</dbReference>
<dbReference type="InterPro" id="IPR006379">
    <property type="entry name" value="HAD-SF_hydro_IIB"/>
</dbReference>
<reference evidence="3" key="1">
    <citation type="submission" date="2023-07" db="EMBL/GenBank/DDBJ databases">
        <title>Bifidobacterium aquikefiriaerophilum sp. nov. and Bifidobacterium eccum sp. nov., isolated from water kefir.</title>
        <authorList>
            <person name="Breselge S."/>
            <person name="Bellassi P."/>
            <person name="Barcenilla C."/>
            <person name="Alvarez-Ordonez A."/>
            <person name="Morelli L."/>
            <person name="Cotter P.D."/>
        </authorList>
    </citation>
    <scope>NUCLEOTIDE SEQUENCE</scope>
    <source>
        <strain evidence="3">WK012_4_13</strain>
        <strain evidence="2">WK013_4_14</strain>
        <strain evidence="1">WK048_4_13</strain>
    </source>
</reference>
<sequence>MNIKMIAMDLDGTLLRNDHRSVSPSSLRAIGSAHSKDIVCVVATGRILSIIPEQVQAISHIDWSVTSNGAVLNDDVNAMLADGTYVDLQGTAHLLNSLSEHVWVELWSCGKIYVSRRQWESMDAYGLRPLHIQALRKIGKAVNDLQQLIDDGMPIEKINFPSIDRATQAVVMEGLLDSRLYSFIPMQEGLEVMGAGVSKEYGIRRLCAILGIGLDDVMAIGDSENDIEMLQACGKGIAMGNALDEVKDAADDVTLSNEADGVAQAIERYALRN</sequence>
<proteinExistence type="predicted"/>
<protein>
    <submittedName>
        <fullName evidence="3">HAD family hydrolase</fullName>
        <ecNumber evidence="3">3.1.3.-</ecNumber>
    </submittedName>
</protein>
<dbReference type="SUPFAM" id="SSF56784">
    <property type="entry name" value="HAD-like"/>
    <property type="match status" value="1"/>
</dbReference>
<gene>
    <name evidence="3" type="ORF">QN062_03470</name>
    <name evidence="2" type="ORF">QN216_07485</name>
    <name evidence="1" type="ORF">QN217_02975</name>
</gene>
<keyword evidence="3" id="KW-0378">Hydrolase</keyword>
<name>A0AB39UPS3_9BIFI</name>
<dbReference type="EMBL" id="CP129675">
    <property type="protein sequence ID" value="XDS47118.1"/>
    <property type="molecule type" value="Genomic_DNA"/>
</dbReference>
<organism evidence="3">
    <name type="scientific">Bifidobacterium fermentum</name>
    <dbReference type="NCBI Taxonomy" id="3059035"/>
    <lineage>
        <taxon>Bacteria</taxon>
        <taxon>Bacillati</taxon>
        <taxon>Actinomycetota</taxon>
        <taxon>Actinomycetes</taxon>
        <taxon>Bifidobacteriales</taxon>
        <taxon>Bifidobacteriaceae</taxon>
        <taxon>Bifidobacterium</taxon>
    </lineage>
</organism>
<dbReference type="InterPro" id="IPR023214">
    <property type="entry name" value="HAD_sf"/>
</dbReference>
<accession>A0AB39UPS3</accession>
<evidence type="ECO:0000313" key="2">
    <source>
        <dbReference type="EMBL" id="XDS48177.1"/>
    </source>
</evidence>
<dbReference type="GO" id="GO:0005829">
    <property type="term" value="C:cytosol"/>
    <property type="evidence" value="ECO:0007669"/>
    <property type="project" value="TreeGrafter"/>
</dbReference>
<dbReference type="PANTHER" id="PTHR10000:SF8">
    <property type="entry name" value="HAD SUPERFAMILY HYDROLASE-LIKE, TYPE 3"/>
    <property type="match status" value="1"/>
</dbReference>
<dbReference type="KEGG" id="bfk:QN062_03470"/>
<dbReference type="SFLD" id="SFLDG01140">
    <property type="entry name" value="C2.B:_Phosphomannomutase_and_P"/>
    <property type="match status" value="1"/>
</dbReference>
<evidence type="ECO:0000313" key="3">
    <source>
        <dbReference type="EMBL" id="XDS51247.1"/>
    </source>
</evidence>
<dbReference type="Pfam" id="PF08282">
    <property type="entry name" value="Hydrolase_3"/>
    <property type="match status" value="1"/>
</dbReference>
<dbReference type="InterPro" id="IPR000150">
    <property type="entry name" value="Cof"/>
</dbReference>
<dbReference type="SFLD" id="SFLDS00003">
    <property type="entry name" value="Haloacid_Dehalogenase"/>
    <property type="match status" value="1"/>
</dbReference>
<dbReference type="GO" id="GO:0000287">
    <property type="term" value="F:magnesium ion binding"/>
    <property type="evidence" value="ECO:0007669"/>
    <property type="project" value="TreeGrafter"/>
</dbReference>
<dbReference type="Gene3D" id="3.40.50.1000">
    <property type="entry name" value="HAD superfamily/HAD-like"/>
    <property type="match status" value="1"/>
</dbReference>
<dbReference type="Gene3D" id="3.30.1240.10">
    <property type="match status" value="1"/>
</dbReference>
<dbReference type="EMBL" id="CP129682">
    <property type="protein sequence ID" value="XDS48177.1"/>
    <property type="molecule type" value="Genomic_DNA"/>
</dbReference>
<dbReference type="GO" id="GO:0016791">
    <property type="term" value="F:phosphatase activity"/>
    <property type="evidence" value="ECO:0007669"/>
    <property type="project" value="TreeGrafter"/>
</dbReference>
<dbReference type="NCBIfam" id="TIGR00099">
    <property type="entry name" value="Cof-subfamily"/>
    <property type="match status" value="1"/>
</dbReference>
<dbReference type="EC" id="3.1.3.-" evidence="3"/>
<dbReference type="PANTHER" id="PTHR10000">
    <property type="entry name" value="PHOSPHOSERINE PHOSPHATASE"/>
    <property type="match status" value="1"/>
</dbReference>
<dbReference type="RefSeq" id="WP_369342209.1">
    <property type="nucleotide sequence ID" value="NZ_CP129675.1"/>
</dbReference>
<dbReference type="NCBIfam" id="TIGR01484">
    <property type="entry name" value="HAD-SF-IIB"/>
    <property type="match status" value="1"/>
</dbReference>
<dbReference type="AlphaFoldDB" id="A0AB39UPS3"/>
<evidence type="ECO:0000313" key="1">
    <source>
        <dbReference type="EMBL" id="XDS47118.1"/>
    </source>
</evidence>